<keyword evidence="3" id="KW-1185">Reference proteome</keyword>
<dbReference type="EMBL" id="CP069038">
    <property type="protein sequence ID" value="QRD04118.1"/>
    <property type="molecule type" value="Genomic_DNA"/>
</dbReference>
<organism evidence="2 3">
    <name type="scientific">Phaeosphaeria nodorum (strain SN15 / ATCC MYA-4574 / FGSC 10173)</name>
    <name type="common">Glume blotch fungus</name>
    <name type="synonym">Parastagonospora nodorum</name>
    <dbReference type="NCBI Taxonomy" id="321614"/>
    <lineage>
        <taxon>Eukaryota</taxon>
        <taxon>Fungi</taxon>
        <taxon>Dikarya</taxon>
        <taxon>Ascomycota</taxon>
        <taxon>Pezizomycotina</taxon>
        <taxon>Dothideomycetes</taxon>
        <taxon>Pleosporomycetidae</taxon>
        <taxon>Pleosporales</taxon>
        <taxon>Pleosporineae</taxon>
        <taxon>Phaeosphaeriaceae</taxon>
        <taxon>Parastagonospora</taxon>
    </lineage>
</organism>
<dbReference type="VEuPathDB" id="FungiDB:JI435_128530"/>
<evidence type="ECO:0000313" key="2">
    <source>
        <dbReference type="EMBL" id="QRD04118.1"/>
    </source>
</evidence>
<accession>A0A7U2FF51</accession>
<proteinExistence type="predicted"/>
<feature type="compositionally biased region" description="Polar residues" evidence="1">
    <location>
        <begin position="263"/>
        <end position="284"/>
    </location>
</feature>
<name>A0A7U2FF51_PHANO</name>
<gene>
    <name evidence="2" type="ORF">JI435_128530</name>
</gene>
<dbReference type="AlphaFoldDB" id="A0A7U2FF51"/>
<feature type="region of interest" description="Disordered" evidence="1">
    <location>
        <begin position="116"/>
        <end position="141"/>
    </location>
</feature>
<sequence length="318" mass="34564">MSIRYNPKLFTIENLLRTDKRSQLIEISEQGGWSLLMADLSITSAATNSRDITVALGRNAFDSTRPGAIDATRVINPLELEIRLNPVHFAPSQAEPPMHYDLENSPRISITFMSNQKEEHAKNPRSPYQADQDSLAIPDLSPSIGKGSEDIDMIEPVTPLTSSFTLDSNTTSKICRTSLTSSPLSVDEADDAGEGLSCELYGSKSDLHGTAPFSHDLQILQAHCESAMIEDVVQKMSIPVSAPSSTQLASPCAENILPSSAFLDSTQSESHSSPSVDEAVTNQDTLRKGPIDRKSSNETTTFTCVQCHLPFPTRGKVK</sequence>
<feature type="region of interest" description="Disordered" evidence="1">
    <location>
        <begin position="263"/>
        <end position="295"/>
    </location>
</feature>
<evidence type="ECO:0000256" key="1">
    <source>
        <dbReference type="SAM" id="MobiDB-lite"/>
    </source>
</evidence>
<evidence type="ECO:0000313" key="3">
    <source>
        <dbReference type="Proteomes" id="UP000663193"/>
    </source>
</evidence>
<feature type="compositionally biased region" description="Basic and acidic residues" evidence="1">
    <location>
        <begin position="285"/>
        <end position="295"/>
    </location>
</feature>
<protein>
    <submittedName>
        <fullName evidence="2">Uncharacterized protein</fullName>
    </submittedName>
</protein>
<reference evidence="3" key="1">
    <citation type="journal article" date="2021" name="BMC Genomics">
        <title>Chromosome-level genome assembly and manually-curated proteome of model necrotroph Parastagonospora nodorum Sn15 reveals a genome-wide trove of candidate effector homologs, and redundancy of virulence-related functions within an accessory chromosome.</title>
        <authorList>
            <person name="Bertazzoni S."/>
            <person name="Jones D.A.B."/>
            <person name="Phan H.T."/>
            <person name="Tan K.-C."/>
            <person name="Hane J.K."/>
        </authorList>
    </citation>
    <scope>NUCLEOTIDE SEQUENCE [LARGE SCALE GENOMIC DNA]</scope>
    <source>
        <strain evidence="3">SN15 / ATCC MYA-4574 / FGSC 10173)</strain>
    </source>
</reference>
<dbReference type="Proteomes" id="UP000663193">
    <property type="component" value="Chromosome 16"/>
</dbReference>
<dbReference type="OrthoDB" id="3680189at2759"/>